<dbReference type="InterPro" id="IPR001214">
    <property type="entry name" value="SET_dom"/>
</dbReference>
<dbReference type="Gene3D" id="2.170.270.10">
    <property type="entry name" value="SET domain"/>
    <property type="match status" value="1"/>
</dbReference>
<evidence type="ECO:0000313" key="2">
    <source>
        <dbReference type="EMBL" id="CAI8001763.1"/>
    </source>
</evidence>
<dbReference type="EMBL" id="CASHTH010000452">
    <property type="protein sequence ID" value="CAI8001763.1"/>
    <property type="molecule type" value="Genomic_DNA"/>
</dbReference>
<comment type="caution">
    <text evidence="2">The sequence shown here is derived from an EMBL/GenBank/DDBJ whole genome shotgun (WGS) entry which is preliminary data.</text>
</comment>
<proteinExistence type="predicted"/>
<feature type="domain" description="SET" evidence="1">
    <location>
        <begin position="1"/>
        <end position="98"/>
    </location>
</feature>
<feature type="non-terminal residue" evidence="2">
    <location>
        <position position="1"/>
    </location>
</feature>
<keyword evidence="3" id="KW-1185">Reference proteome</keyword>
<dbReference type="InterPro" id="IPR046341">
    <property type="entry name" value="SET_dom_sf"/>
</dbReference>
<dbReference type="Proteomes" id="UP001174909">
    <property type="component" value="Unassembled WGS sequence"/>
</dbReference>
<dbReference type="AlphaFoldDB" id="A0AA35R3J3"/>
<organism evidence="2 3">
    <name type="scientific">Geodia barretti</name>
    <name type="common">Barrett's horny sponge</name>
    <dbReference type="NCBI Taxonomy" id="519541"/>
    <lineage>
        <taxon>Eukaryota</taxon>
        <taxon>Metazoa</taxon>
        <taxon>Porifera</taxon>
        <taxon>Demospongiae</taxon>
        <taxon>Heteroscleromorpha</taxon>
        <taxon>Tetractinellida</taxon>
        <taxon>Astrophorina</taxon>
        <taxon>Geodiidae</taxon>
        <taxon>Geodia</taxon>
    </lineage>
</organism>
<gene>
    <name evidence="2" type="ORF">GBAR_LOCUS3258</name>
</gene>
<evidence type="ECO:0000259" key="1">
    <source>
        <dbReference type="PROSITE" id="PS50280"/>
    </source>
</evidence>
<accession>A0AA35R3J3</accession>
<reference evidence="2" key="1">
    <citation type="submission" date="2023-03" db="EMBL/GenBank/DDBJ databases">
        <authorList>
            <person name="Steffen K."/>
            <person name="Cardenas P."/>
        </authorList>
    </citation>
    <scope>NUCLEOTIDE SEQUENCE</scope>
</reference>
<dbReference type="SUPFAM" id="SSF82199">
    <property type="entry name" value="SET domain"/>
    <property type="match status" value="1"/>
</dbReference>
<dbReference type="Pfam" id="PF00856">
    <property type="entry name" value="SET"/>
    <property type="match status" value="1"/>
</dbReference>
<sequence>DGERGVRALQQFKSGSFVCEFEANLLSKAECEEAEKEYVEEGKPVYILEAHGYYFDPTLRPNVIGKYINHAAKGANIKLYPPLEARGRTRIRFVSIKD</sequence>
<evidence type="ECO:0000313" key="3">
    <source>
        <dbReference type="Proteomes" id="UP001174909"/>
    </source>
</evidence>
<dbReference type="PROSITE" id="PS50280">
    <property type="entry name" value="SET"/>
    <property type="match status" value="1"/>
</dbReference>
<feature type="non-terminal residue" evidence="2">
    <location>
        <position position="98"/>
    </location>
</feature>
<protein>
    <recommendedName>
        <fullName evidence="1">SET domain-containing protein</fullName>
    </recommendedName>
</protein>
<name>A0AA35R3J3_GEOBA</name>